<evidence type="ECO:0000313" key="3">
    <source>
        <dbReference type="Proteomes" id="UP001152795"/>
    </source>
</evidence>
<dbReference type="Pfam" id="PF13358">
    <property type="entry name" value="DDE_3"/>
    <property type="match status" value="1"/>
</dbReference>
<dbReference type="AlphaFoldDB" id="A0A6S7K312"/>
<proteinExistence type="predicted"/>
<name>A0A6S7K312_PARCT</name>
<reference evidence="2" key="1">
    <citation type="submission" date="2020-04" db="EMBL/GenBank/DDBJ databases">
        <authorList>
            <person name="Alioto T."/>
            <person name="Alioto T."/>
            <person name="Gomez Garrido J."/>
        </authorList>
    </citation>
    <scope>NUCLEOTIDE SEQUENCE</scope>
    <source>
        <strain evidence="2">A484AB</strain>
    </source>
</reference>
<dbReference type="EMBL" id="CACRXK020022611">
    <property type="protein sequence ID" value="CAB4036984.1"/>
    <property type="molecule type" value="Genomic_DNA"/>
</dbReference>
<gene>
    <name evidence="2" type="ORF">PACLA_8A024014</name>
</gene>
<evidence type="ECO:0000259" key="1">
    <source>
        <dbReference type="Pfam" id="PF13358"/>
    </source>
</evidence>
<feature type="domain" description="Tc1-like transposase DDE" evidence="1">
    <location>
        <begin position="17"/>
        <end position="118"/>
    </location>
</feature>
<dbReference type="OrthoDB" id="10051057at2759"/>
<keyword evidence="3" id="KW-1185">Reference proteome</keyword>
<organism evidence="2 3">
    <name type="scientific">Paramuricea clavata</name>
    <name type="common">Red gorgonian</name>
    <name type="synonym">Violescent sea-whip</name>
    <dbReference type="NCBI Taxonomy" id="317549"/>
    <lineage>
        <taxon>Eukaryota</taxon>
        <taxon>Metazoa</taxon>
        <taxon>Cnidaria</taxon>
        <taxon>Anthozoa</taxon>
        <taxon>Octocorallia</taxon>
        <taxon>Malacalcyonacea</taxon>
        <taxon>Plexauridae</taxon>
        <taxon>Paramuricea</taxon>
    </lineage>
</organism>
<comment type="caution">
    <text evidence="2">The sequence shown here is derived from an EMBL/GenBank/DDBJ whole genome shotgun (WGS) entry which is preliminary data.</text>
</comment>
<protein>
    <submittedName>
        <fullName evidence="2">Transposable element Tcb1 transposase</fullName>
    </submittedName>
</protein>
<dbReference type="InterPro" id="IPR038717">
    <property type="entry name" value="Tc1-like_DDE_dom"/>
</dbReference>
<dbReference type="InterPro" id="IPR036397">
    <property type="entry name" value="RNaseH_sf"/>
</dbReference>
<sequence>MSEGLLVTGKGSKELAGGKRLHVIVAIAYGKGVVLKVPYEKMNGNFFAEFIGKHINTCKNDRRLFLMDNDPSQTSKAARKSLEKVEDELHKIPARLPDLNPIENVFHLVKNSLENEAIANNIMSETFQDFTAQVLKSMKNLSTDVIDRTIPSLSS</sequence>
<evidence type="ECO:0000313" key="2">
    <source>
        <dbReference type="EMBL" id="CAB4036984.1"/>
    </source>
</evidence>
<dbReference type="Proteomes" id="UP001152795">
    <property type="component" value="Unassembled WGS sequence"/>
</dbReference>
<dbReference type="GO" id="GO:0003676">
    <property type="term" value="F:nucleic acid binding"/>
    <property type="evidence" value="ECO:0007669"/>
    <property type="project" value="InterPro"/>
</dbReference>
<dbReference type="Gene3D" id="3.30.420.10">
    <property type="entry name" value="Ribonuclease H-like superfamily/Ribonuclease H"/>
    <property type="match status" value="1"/>
</dbReference>
<accession>A0A6S7K312</accession>